<evidence type="ECO:0000313" key="1">
    <source>
        <dbReference type="EMBL" id="EDZ69174.1"/>
    </source>
</evidence>
<evidence type="ECO:0000313" key="2">
    <source>
        <dbReference type="Proteomes" id="UP000008988"/>
    </source>
</evidence>
<protein>
    <submittedName>
        <fullName evidence="1">Uncharacterized protein</fullName>
    </submittedName>
</protein>
<dbReference type="Proteomes" id="UP000008988">
    <property type="component" value="Unassembled WGS sequence"/>
</dbReference>
<name>B5VSB9_YEAS6</name>
<sequence>MNQKQLTVVELLRNHWKQTSQNLKLTKKTKKRAP</sequence>
<dbReference type="EMBL" id="ABSV01002210">
    <property type="protein sequence ID" value="EDZ69174.1"/>
    <property type="molecule type" value="Genomic_DNA"/>
</dbReference>
<gene>
    <name evidence="1" type="ORF">AWRI1631_153870</name>
</gene>
<organism evidence="1 2">
    <name type="scientific">Saccharomyces cerevisiae (strain AWRI1631)</name>
    <name type="common">Baker's yeast</name>
    <dbReference type="NCBI Taxonomy" id="545124"/>
    <lineage>
        <taxon>Eukaryota</taxon>
        <taxon>Fungi</taxon>
        <taxon>Dikarya</taxon>
        <taxon>Ascomycota</taxon>
        <taxon>Saccharomycotina</taxon>
        <taxon>Saccharomycetes</taxon>
        <taxon>Saccharomycetales</taxon>
        <taxon>Saccharomycetaceae</taxon>
        <taxon>Saccharomyces</taxon>
    </lineage>
</organism>
<comment type="caution">
    <text evidence="1">The sequence shown here is derived from an EMBL/GenBank/DDBJ whole genome shotgun (WGS) entry which is preliminary data.</text>
</comment>
<dbReference type="AlphaFoldDB" id="B5VSB9"/>
<proteinExistence type="predicted"/>
<accession>B5VSB9</accession>
<reference evidence="1 2" key="1">
    <citation type="journal article" date="2008" name="FEMS Yeast Res.">
        <title>Comparative genome analysis of a Saccharomyces cerevisiae wine strain.</title>
        <authorList>
            <person name="Borneman A.R."/>
            <person name="Forgan A.H."/>
            <person name="Pretorius I.S."/>
            <person name="Chambers P.J."/>
        </authorList>
    </citation>
    <scope>NUCLEOTIDE SEQUENCE [LARGE SCALE GENOMIC DNA]</scope>
    <source>
        <strain evidence="1 2">AWRI1631</strain>
    </source>
</reference>